<protein>
    <submittedName>
        <fullName evidence="10">Cytochrome</fullName>
    </submittedName>
</protein>
<evidence type="ECO:0000256" key="8">
    <source>
        <dbReference type="ARBA" id="ARBA00023136"/>
    </source>
</evidence>
<accession>A0AAW2K254</accession>
<evidence type="ECO:0000256" key="6">
    <source>
        <dbReference type="ARBA" id="ARBA00023002"/>
    </source>
</evidence>
<dbReference type="GO" id="GO:0016125">
    <property type="term" value="P:sterol metabolic process"/>
    <property type="evidence" value="ECO:0007669"/>
    <property type="project" value="TreeGrafter"/>
</dbReference>
<dbReference type="PANTHER" id="PTHR24286">
    <property type="entry name" value="CYTOCHROME P450 26"/>
    <property type="match status" value="1"/>
</dbReference>
<keyword evidence="3" id="KW-0812">Transmembrane</keyword>
<dbReference type="GO" id="GO:0020037">
    <property type="term" value="F:heme binding"/>
    <property type="evidence" value="ECO:0007669"/>
    <property type="project" value="InterPro"/>
</dbReference>
<reference evidence="10" key="1">
    <citation type="submission" date="2020-06" db="EMBL/GenBank/DDBJ databases">
        <authorList>
            <person name="Li T."/>
            <person name="Hu X."/>
            <person name="Zhang T."/>
            <person name="Song X."/>
            <person name="Zhang H."/>
            <person name="Dai N."/>
            <person name="Sheng W."/>
            <person name="Hou X."/>
            <person name="Wei L."/>
        </authorList>
    </citation>
    <scope>NUCLEOTIDE SEQUENCE</scope>
    <source>
        <strain evidence="10">G01</strain>
        <tissue evidence="10">Leaf</tissue>
    </source>
</reference>
<proteinExistence type="inferred from homology"/>
<keyword evidence="7" id="KW-0408">Iron</keyword>
<dbReference type="InterPro" id="IPR036396">
    <property type="entry name" value="Cyt_P450_sf"/>
</dbReference>
<organism evidence="10">
    <name type="scientific">Sesamum angustifolium</name>
    <dbReference type="NCBI Taxonomy" id="2727405"/>
    <lineage>
        <taxon>Eukaryota</taxon>
        <taxon>Viridiplantae</taxon>
        <taxon>Streptophyta</taxon>
        <taxon>Embryophyta</taxon>
        <taxon>Tracheophyta</taxon>
        <taxon>Spermatophyta</taxon>
        <taxon>Magnoliopsida</taxon>
        <taxon>eudicotyledons</taxon>
        <taxon>Gunneridae</taxon>
        <taxon>Pentapetalae</taxon>
        <taxon>asterids</taxon>
        <taxon>lamiids</taxon>
        <taxon>Lamiales</taxon>
        <taxon>Pedaliaceae</taxon>
        <taxon>Sesamum</taxon>
    </lineage>
</organism>
<comment type="similarity">
    <text evidence="2">Belongs to the cytochrome P450 family.</text>
</comment>
<sequence length="150" mass="17415">MRGLNRFILQNEGRLFECSYPREASAGFWEMVDASSLGEMHRDMRIISLNFLSNARLKTHLLREFTFNLMAEHIMSLEPGNPETEQLKKEYITFMKGVVSAPLNFPGNSVQKSSTVPIDNLEIHRGKMEERIQEKQRRRRRSTGMGPEEL</sequence>
<feature type="compositionally biased region" description="Basic and acidic residues" evidence="9">
    <location>
        <begin position="121"/>
        <end position="135"/>
    </location>
</feature>
<keyword evidence="8" id="KW-0472">Membrane</keyword>
<evidence type="ECO:0000256" key="3">
    <source>
        <dbReference type="ARBA" id="ARBA00022692"/>
    </source>
</evidence>
<dbReference type="GO" id="GO:0004497">
    <property type="term" value="F:monooxygenase activity"/>
    <property type="evidence" value="ECO:0007669"/>
    <property type="project" value="InterPro"/>
</dbReference>
<dbReference type="EMBL" id="JACGWK010000335">
    <property type="protein sequence ID" value="KAL0300403.1"/>
    <property type="molecule type" value="Genomic_DNA"/>
</dbReference>
<evidence type="ECO:0000256" key="1">
    <source>
        <dbReference type="ARBA" id="ARBA00004167"/>
    </source>
</evidence>
<name>A0AAW2K254_9LAMI</name>
<dbReference type="GO" id="GO:0010268">
    <property type="term" value="P:brassinosteroid homeostasis"/>
    <property type="evidence" value="ECO:0007669"/>
    <property type="project" value="TreeGrafter"/>
</dbReference>
<keyword evidence="5" id="KW-1133">Transmembrane helix</keyword>
<evidence type="ECO:0000256" key="4">
    <source>
        <dbReference type="ARBA" id="ARBA00022723"/>
    </source>
</evidence>
<evidence type="ECO:0000256" key="9">
    <source>
        <dbReference type="SAM" id="MobiDB-lite"/>
    </source>
</evidence>
<dbReference type="AlphaFoldDB" id="A0AAW2K254"/>
<dbReference type="PANTHER" id="PTHR24286:SF194">
    <property type="entry name" value="STEROID (22S)-HYDROXYLASE"/>
    <property type="match status" value="1"/>
</dbReference>
<dbReference type="Gene3D" id="1.10.630.10">
    <property type="entry name" value="Cytochrome P450"/>
    <property type="match status" value="1"/>
</dbReference>
<dbReference type="GO" id="GO:0016020">
    <property type="term" value="C:membrane"/>
    <property type="evidence" value="ECO:0007669"/>
    <property type="project" value="UniProtKB-SubCell"/>
</dbReference>
<comment type="subcellular location">
    <subcellularLocation>
        <location evidence="1">Membrane</location>
        <topology evidence="1">Single-pass membrane protein</topology>
    </subcellularLocation>
</comment>
<feature type="region of interest" description="Disordered" evidence="9">
    <location>
        <begin position="109"/>
        <end position="150"/>
    </location>
</feature>
<dbReference type="GO" id="GO:0005506">
    <property type="term" value="F:iron ion binding"/>
    <property type="evidence" value="ECO:0007669"/>
    <property type="project" value="InterPro"/>
</dbReference>
<keyword evidence="6" id="KW-0560">Oxidoreductase</keyword>
<gene>
    <name evidence="10" type="ORF">Sangu_3122400</name>
</gene>
<reference evidence="10" key="2">
    <citation type="journal article" date="2024" name="Plant">
        <title>Genomic evolution and insights into agronomic trait innovations of Sesamum species.</title>
        <authorList>
            <person name="Miao H."/>
            <person name="Wang L."/>
            <person name="Qu L."/>
            <person name="Liu H."/>
            <person name="Sun Y."/>
            <person name="Le M."/>
            <person name="Wang Q."/>
            <person name="Wei S."/>
            <person name="Zheng Y."/>
            <person name="Lin W."/>
            <person name="Duan Y."/>
            <person name="Cao H."/>
            <person name="Xiong S."/>
            <person name="Wang X."/>
            <person name="Wei L."/>
            <person name="Li C."/>
            <person name="Ma Q."/>
            <person name="Ju M."/>
            <person name="Zhao R."/>
            <person name="Li G."/>
            <person name="Mu C."/>
            <person name="Tian Q."/>
            <person name="Mei H."/>
            <person name="Zhang T."/>
            <person name="Gao T."/>
            <person name="Zhang H."/>
        </authorList>
    </citation>
    <scope>NUCLEOTIDE SEQUENCE</scope>
    <source>
        <strain evidence="10">G01</strain>
    </source>
</reference>
<evidence type="ECO:0000256" key="2">
    <source>
        <dbReference type="ARBA" id="ARBA00010617"/>
    </source>
</evidence>
<comment type="caution">
    <text evidence="10">The sequence shown here is derived from an EMBL/GenBank/DDBJ whole genome shotgun (WGS) entry which is preliminary data.</text>
</comment>
<dbReference type="GO" id="GO:0016705">
    <property type="term" value="F:oxidoreductase activity, acting on paired donors, with incorporation or reduction of molecular oxygen"/>
    <property type="evidence" value="ECO:0007669"/>
    <property type="project" value="InterPro"/>
</dbReference>
<evidence type="ECO:0000313" key="10">
    <source>
        <dbReference type="EMBL" id="KAL0300403.1"/>
    </source>
</evidence>
<evidence type="ECO:0000256" key="7">
    <source>
        <dbReference type="ARBA" id="ARBA00023004"/>
    </source>
</evidence>
<dbReference type="GO" id="GO:0016132">
    <property type="term" value="P:brassinosteroid biosynthetic process"/>
    <property type="evidence" value="ECO:0007669"/>
    <property type="project" value="TreeGrafter"/>
</dbReference>
<keyword evidence="4" id="KW-0479">Metal-binding</keyword>
<evidence type="ECO:0000256" key="5">
    <source>
        <dbReference type="ARBA" id="ARBA00022989"/>
    </source>
</evidence>